<dbReference type="EMBL" id="VWFO01000010">
    <property type="protein sequence ID" value="KAA4664544.1"/>
    <property type="molecule type" value="Genomic_DNA"/>
</dbReference>
<gene>
    <name evidence="1" type="ORF">F3B98_10660</name>
</gene>
<sequence>MIMATLVITIGNDDCVNEGINIICNQCRPIYMNEDNKIIVNVVGEEKFGAGHNAEYITKQVDKHLGIIRDYIIEGLTDCYVEYDENGKEIFIPKSK</sequence>
<evidence type="ECO:0000313" key="1">
    <source>
        <dbReference type="EMBL" id="KAA4664544.1"/>
    </source>
</evidence>
<comment type="caution">
    <text evidence="1">The sequence shown here is derived from an EMBL/GenBank/DDBJ whole genome shotgun (WGS) entry which is preliminary data.</text>
</comment>
<reference evidence="1 2" key="1">
    <citation type="journal article" date="2019" name="Nat. Med.">
        <title>A library of human gut bacterial isolates paired with longitudinal multiomics data enables mechanistic microbiome research.</title>
        <authorList>
            <person name="Poyet M."/>
            <person name="Groussin M."/>
            <person name="Gibbons S.M."/>
            <person name="Avila-Pacheco J."/>
            <person name="Jiang X."/>
            <person name="Kearney S.M."/>
            <person name="Perrotta A.R."/>
            <person name="Berdy B."/>
            <person name="Zhao S."/>
            <person name="Lieberman T.D."/>
            <person name="Swanson P.K."/>
            <person name="Smith M."/>
            <person name="Roesemann S."/>
            <person name="Alexander J.E."/>
            <person name="Rich S.A."/>
            <person name="Livny J."/>
            <person name="Vlamakis H."/>
            <person name="Clish C."/>
            <person name="Bullock K."/>
            <person name="Deik A."/>
            <person name="Scott J."/>
            <person name="Pierce K.A."/>
            <person name="Xavier R.J."/>
            <person name="Alm E.J."/>
        </authorList>
    </citation>
    <scope>NUCLEOTIDE SEQUENCE [LARGE SCALE GENOMIC DNA]</scope>
    <source>
        <strain evidence="1 2">BIOML-A14</strain>
    </source>
</reference>
<accession>A0A5N4EWS7</accession>
<name>A0A5N4EWS7_BACOV</name>
<proteinExistence type="predicted"/>
<dbReference type="Proteomes" id="UP000435985">
    <property type="component" value="Unassembled WGS sequence"/>
</dbReference>
<organism evidence="1 2">
    <name type="scientific">Bacteroides ovatus</name>
    <dbReference type="NCBI Taxonomy" id="28116"/>
    <lineage>
        <taxon>Bacteria</taxon>
        <taxon>Pseudomonadati</taxon>
        <taxon>Bacteroidota</taxon>
        <taxon>Bacteroidia</taxon>
        <taxon>Bacteroidales</taxon>
        <taxon>Bacteroidaceae</taxon>
        <taxon>Bacteroides</taxon>
    </lineage>
</organism>
<dbReference type="AlphaFoldDB" id="A0A5N4EWS7"/>
<protein>
    <submittedName>
        <fullName evidence="1">Uncharacterized protein</fullName>
    </submittedName>
</protein>
<evidence type="ECO:0000313" key="2">
    <source>
        <dbReference type="Proteomes" id="UP000435985"/>
    </source>
</evidence>